<protein>
    <recommendedName>
        <fullName evidence="6">Peptidyl-prolyl cis-trans isomerase</fullName>
        <ecNumber evidence="6">5.2.1.8</ecNumber>
    </recommendedName>
</protein>
<dbReference type="EMBL" id="SNRX01000001">
    <property type="protein sequence ID" value="KAA6303481.1"/>
    <property type="molecule type" value="Genomic_DNA"/>
</dbReference>
<dbReference type="InterPro" id="IPR001179">
    <property type="entry name" value="PPIase_FKBP_dom"/>
</dbReference>
<dbReference type="Gene3D" id="3.10.50.40">
    <property type="match status" value="1"/>
</dbReference>
<dbReference type="FunFam" id="3.10.50.40:FF:000006">
    <property type="entry name" value="Peptidyl-prolyl cis-trans isomerase"/>
    <property type="match status" value="1"/>
</dbReference>
<dbReference type="GO" id="GO:0003755">
    <property type="term" value="F:peptidyl-prolyl cis-trans isomerase activity"/>
    <property type="evidence" value="ECO:0007669"/>
    <property type="project" value="UniProtKB-UniRule"/>
</dbReference>
<comment type="similarity">
    <text evidence="2 6">Belongs to the FKBP-type PPIase family.</text>
</comment>
<dbReference type="Pfam" id="PF01346">
    <property type="entry name" value="FKBP_N"/>
    <property type="match status" value="1"/>
</dbReference>
<evidence type="ECO:0000256" key="3">
    <source>
        <dbReference type="ARBA" id="ARBA00023110"/>
    </source>
</evidence>
<dbReference type="Pfam" id="PF00254">
    <property type="entry name" value="FKBP_C"/>
    <property type="match status" value="1"/>
</dbReference>
<evidence type="ECO:0000313" key="9">
    <source>
        <dbReference type="EMBL" id="KAA6303481.1"/>
    </source>
</evidence>
<dbReference type="EC" id="5.2.1.8" evidence="6"/>
<dbReference type="PROSITE" id="PS50059">
    <property type="entry name" value="FKBP_PPIASE"/>
    <property type="match status" value="1"/>
</dbReference>
<comment type="catalytic activity">
    <reaction evidence="1 5 6">
        <text>[protein]-peptidylproline (omega=180) = [protein]-peptidylproline (omega=0)</text>
        <dbReference type="Rhea" id="RHEA:16237"/>
        <dbReference type="Rhea" id="RHEA-COMP:10747"/>
        <dbReference type="Rhea" id="RHEA-COMP:10748"/>
        <dbReference type="ChEBI" id="CHEBI:83833"/>
        <dbReference type="ChEBI" id="CHEBI:83834"/>
        <dbReference type="EC" id="5.2.1.8"/>
    </reaction>
</comment>
<gene>
    <name evidence="9" type="ORF">EZS26_000032</name>
</gene>
<sequence length="293" mass="31830">MKKLFSVSFFSLVVFAGVALFSCNAQAPKANLKTDVDTLSYAVGVNIASSPGFGYALQEVDSAYMSEFFKGVQTTLNADPKNKKAVAYATGQKVGQQLAQMVIQMNQSFFGEDSTQTVSKKNLYAGIVNTLLKKNLLISADSAQFVVQTLAEKKEQEAMEKQYGEVKKANVAFLETNKTKEGVITLPSGLQYKVITEGTGAKPTATDKVKVHYHGTNINGEVFDSSVDKGTPVEFVLNQVIKGWTEGLQLMPVGSKYILYVPSDLGYGAQPQGEKISAFATLIFEVELLEIEK</sequence>
<dbReference type="GO" id="GO:0006457">
    <property type="term" value="P:protein folding"/>
    <property type="evidence" value="ECO:0007669"/>
    <property type="project" value="InterPro"/>
</dbReference>
<evidence type="ECO:0000256" key="6">
    <source>
        <dbReference type="RuleBase" id="RU003915"/>
    </source>
</evidence>
<dbReference type="PANTHER" id="PTHR43811">
    <property type="entry name" value="FKBP-TYPE PEPTIDYL-PROLYL CIS-TRANS ISOMERASE FKPA"/>
    <property type="match status" value="1"/>
</dbReference>
<evidence type="ECO:0000256" key="4">
    <source>
        <dbReference type="ARBA" id="ARBA00023235"/>
    </source>
</evidence>
<evidence type="ECO:0000259" key="8">
    <source>
        <dbReference type="PROSITE" id="PS50059"/>
    </source>
</evidence>
<dbReference type="InterPro" id="IPR000774">
    <property type="entry name" value="PPIase_FKBP_N"/>
</dbReference>
<organism evidence="9 10">
    <name type="scientific">Candidatus Ordinivivax streblomastigis</name>
    <dbReference type="NCBI Taxonomy" id="2540710"/>
    <lineage>
        <taxon>Bacteria</taxon>
        <taxon>Pseudomonadati</taxon>
        <taxon>Bacteroidota</taxon>
        <taxon>Bacteroidia</taxon>
        <taxon>Bacteroidales</taxon>
        <taxon>Candidatus Ordinivivax</taxon>
    </lineage>
</organism>
<dbReference type="InterPro" id="IPR036944">
    <property type="entry name" value="PPIase_FKBP_N_sf"/>
</dbReference>
<evidence type="ECO:0000256" key="2">
    <source>
        <dbReference type="ARBA" id="ARBA00006577"/>
    </source>
</evidence>
<dbReference type="PROSITE" id="PS51257">
    <property type="entry name" value="PROKAR_LIPOPROTEIN"/>
    <property type="match status" value="1"/>
</dbReference>
<comment type="caution">
    <text evidence="9">The sequence shown here is derived from an EMBL/GenBank/DDBJ whole genome shotgun (WGS) entry which is preliminary data.</text>
</comment>
<keyword evidence="7" id="KW-0732">Signal</keyword>
<evidence type="ECO:0000256" key="1">
    <source>
        <dbReference type="ARBA" id="ARBA00000971"/>
    </source>
</evidence>
<evidence type="ECO:0000256" key="5">
    <source>
        <dbReference type="PROSITE-ProRule" id="PRU00277"/>
    </source>
</evidence>
<dbReference type="SUPFAM" id="SSF54534">
    <property type="entry name" value="FKBP-like"/>
    <property type="match status" value="1"/>
</dbReference>
<dbReference type="Proteomes" id="UP000324575">
    <property type="component" value="Unassembled WGS sequence"/>
</dbReference>
<accession>A0A5M8P4Z4</accession>
<dbReference type="AlphaFoldDB" id="A0A5M8P4Z4"/>
<feature type="domain" description="PPIase FKBP-type" evidence="8">
    <location>
        <begin position="206"/>
        <end position="292"/>
    </location>
</feature>
<reference evidence="9 10" key="1">
    <citation type="submission" date="2019-03" db="EMBL/GenBank/DDBJ databases">
        <title>Single cell metagenomics reveals metabolic interactions within the superorganism composed of flagellate Streblomastix strix and complex community of Bacteroidetes bacteria on its surface.</title>
        <authorList>
            <person name="Treitli S.C."/>
            <person name="Kolisko M."/>
            <person name="Husnik F."/>
            <person name="Keeling P."/>
            <person name="Hampl V."/>
        </authorList>
    </citation>
    <scope>NUCLEOTIDE SEQUENCE [LARGE SCALE GENOMIC DNA]</scope>
    <source>
        <strain evidence="9">St1</strain>
    </source>
</reference>
<keyword evidence="3 5" id="KW-0697">Rotamase</keyword>
<keyword evidence="4 5" id="KW-0413">Isomerase</keyword>
<evidence type="ECO:0000313" key="10">
    <source>
        <dbReference type="Proteomes" id="UP000324575"/>
    </source>
</evidence>
<name>A0A5M8P4Z4_9BACT</name>
<proteinExistence type="inferred from homology"/>
<feature type="chain" id="PRO_5024331163" description="Peptidyl-prolyl cis-trans isomerase" evidence="7">
    <location>
        <begin position="28"/>
        <end position="293"/>
    </location>
</feature>
<dbReference type="InterPro" id="IPR046357">
    <property type="entry name" value="PPIase_dom_sf"/>
</dbReference>
<evidence type="ECO:0000256" key="7">
    <source>
        <dbReference type="SAM" id="SignalP"/>
    </source>
</evidence>
<feature type="signal peptide" evidence="7">
    <location>
        <begin position="1"/>
        <end position="27"/>
    </location>
</feature>
<dbReference type="Gene3D" id="1.10.287.460">
    <property type="entry name" value="Peptidyl-prolyl cis-trans isomerase, FKBP-type, N-terminal domain"/>
    <property type="match status" value="1"/>
</dbReference>
<dbReference type="PANTHER" id="PTHR43811:SF19">
    <property type="entry name" value="39 KDA FK506-BINDING NUCLEAR PROTEIN"/>
    <property type="match status" value="1"/>
</dbReference>